<dbReference type="SUPFAM" id="SSF56601">
    <property type="entry name" value="beta-lactamase/transpeptidase-like"/>
    <property type="match status" value="1"/>
</dbReference>
<dbReference type="Gene3D" id="3.40.710.10">
    <property type="entry name" value="DD-peptidase/beta-lactamase superfamily"/>
    <property type="match status" value="1"/>
</dbReference>
<dbReference type="EMBL" id="AGUD01000293">
    <property type="protein sequence ID" value="EHN09369.1"/>
    <property type="molecule type" value="Genomic_DNA"/>
</dbReference>
<proteinExistence type="predicted"/>
<dbReference type="InterPro" id="IPR012338">
    <property type="entry name" value="Beta-lactam/transpept-like"/>
</dbReference>
<feature type="compositionally biased region" description="Low complexity" evidence="1">
    <location>
        <begin position="38"/>
        <end position="56"/>
    </location>
</feature>
<organism evidence="3 4">
    <name type="scientific">Patulibacter medicamentivorans</name>
    <dbReference type="NCBI Taxonomy" id="1097667"/>
    <lineage>
        <taxon>Bacteria</taxon>
        <taxon>Bacillati</taxon>
        <taxon>Actinomycetota</taxon>
        <taxon>Thermoleophilia</taxon>
        <taxon>Solirubrobacterales</taxon>
        <taxon>Patulibacteraceae</taxon>
        <taxon>Patulibacter</taxon>
    </lineage>
</organism>
<feature type="region of interest" description="Disordered" evidence="1">
    <location>
        <begin position="36"/>
        <end position="116"/>
    </location>
</feature>
<sequence length="357" mass="36065">MRLSDARGRRGLIGGIALLVLLVAIGVGALVGGSGDDAPAAAARTTATMPPAVTPAGEPPTAHDDSEPTEPEAPATVRTAATTTTTTTTARSPRPALQRAATAAARAGGAGTGAAVGTIGPGTVVRAGTLQVTHAWSSSKVPVLSAVLRARRAGELRGGRTPTASERSLATRALTASDNEAALGLFAELEQAFGGVDGASSKVEEALTAGSGRAIAVNRQRRGSFTTFGQTQLRLTDGVRFYGGLAGSCVLGSEDTRFVLGLMRRVEGGQRWGLGTPAWGATIGFKGGWGPEAGGRYVAVQYGVLRRGSRGVAVAIAADARGGLEAVTPKLTAMARALQRSLPVSRWPALPKTCPGG</sequence>
<keyword evidence="2" id="KW-1133">Transmembrane helix</keyword>
<dbReference type="RefSeq" id="WP_007578225.1">
    <property type="nucleotide sequence ID" value="NZ_AGUD01000293.1"/>
</dbReference>
<comment type="caution">
    <text evidence="3">The sequence shown here is derived from an EMBL/GenBank/DDBJ whole genome shotgun (WGS) entry which is preliminary data.</text>
</comment>
<name>H0EAB5_9ACTN</name>
<keyword evidence="4" id="KW-1185">Reference proteome</keyword>
<evidence type="ECO:0000256" key="1">
    <source>
        <dbReference type="SAM" id="MobiDB-lite"/>
    </source>
</evidence>
<dbReference type="AlphaFoldDB" id="H0EAB5"/>
<evidence type="ECO:0008006" key="5">
    <source>
        <dbReference type="Google" id="ProtNLM"/>
    </source>
</evidence>
<feature type="transmembrane region" description="Helical" evidence="2">
    <location>
        <begin position="12"/>
        <end position="31"/>
    </location>
</feature>
<dbReference type="Proteomes" id="UP000005143">
    <property type="component" value="Unassembled WGS sequence"/>
</dbReference>
<keyword evidence="2" id="KW-0472">Membrane</keyword>
<dbReference type="OrthoDB" id="3729831at2"/>
<evidence type="ECO:0000256" key="2">
    <source>
        <dbReference type="SAM" id="Phobius"/>
    </source>
</evidence>
<protein>
    <recommendedName>
        <fullName evidence="5">Beta-lactamase class A</fullName>
    </recommendedName>
</protein>
<evidence type="ECO:0000313" key="4">
    <source>
        <dbReference type="Proteomes" id="UP000005143"/>
    </source>
</evidence>
<reference evidence="3 4" key="1">
    <citation type="journal article" date="2013" name="Biodegradation">
        <title>Quantitative proteomic analysis of ibuprofen-degrading Patulibacter sp. strain I11.</title>
        <authorList>
            <person name="Almeida B."/>
            <person name="Kjeldal H."/>
            <person name="Lolas I."/>
            <person name="Knudsen A.D."/>
            <person name="Carvalho G."/>
            <person name="Nielsen K.L."/>
            <person name="Barreto Crespo M.T."/>
            <person name="Stensballe A."/>
            <person name="Nielsen J.L."/>
        </authorList>
    </citation>
    <scope>NUCLEOTIDE SEQUENCE [LARGE SCALE GENOMIC DNA]</scope>
    <source>
        <strain evidence="3 4">I11</strain>
    </source>
</reference>
<feature type="compositionally biased region" description="Low complexity" evidence="1">
    <location>
        <begin position="72"/>
        <end position="107"/>
    </location>
</feature>
<gene>
    <name evidence="3" type="ORF">PAI11_37890</name>
</gene>
<evidence type="ECO:0000313" key="3">
    <source>
        <dbReference type="EMBL" id="EHN09369.1"/>
    </source>
</evidence>
<keyword evidence="2" id="KW-0812">Transmembrane</keyword>
<accession>H0EAB5</accession>